<reference evidence="3" key="1">
    <citation type="journal article" date="2021" name="PeerJ">
        <title>Extensive microbial diversity within the chicken gut microbiome revealed by metagenomics and culture.</title>
        <authorList>
            <person name="Gilroy R."/>
            <person name="Ravi A."/>
            <person name="Getino M."/>
            <person name="Pursley I."/>
            <person name="Horton D.L."/>
            <person name="Alikhan N.F."/>
            <person name="Baker D."/>
            <person name="Gharbi K."/>
            <person name="Hall N."/>
            <person name="Watson M."/>
            <person name="Adriaenssens E.M."/>
            <person name="Foster-Nyarko E."/>
            <person name="Jarju S."/>
            <person name="Secka A."/>
            <person name="Antonio M."/>
            <person name="Oren A."/>
            <person name="Chaudhuri R.R."/>
            <person name="La Ragione R."/>
            <person name="Hildebrand F."/>
            <person name="Pallen M.J."/>
        </authorList>
    </citation>
    <scope>NUCLEOTIDE SEQUENCE</scope>
    <source>
        <strain evidence="3">ChiW4-1371</strain>
    </source>
</reference>
<dbReference type="Gene3D" id="2.60.40.4270">
    <property type="entry name" value="Listeria-Bacteroides repeat domain"/>
    <property type="match status" value="3"/>
</dbReference>
<dbReference type="InterPro" id="IPR042229">
    <property type="entry name" value="Listeria/Bacterioides_rpt_sf"/>
</dbReference>
<gene>
    <name evidence="3" type="ORF">H9804_04975</name>
</gene>
<comment type="subcellular location">
    <subcellularLocation>
        <location evidence="1">Cell envelope</location>
    </subcellularLocation>
</comment>
<dbReference type="EC" id="3.4.22.-" evidence="3"/>
<dbReference type="Gene3D" id="3.90.70.10">
    <property type="entry name" value="Cysteine proteinases"/>
    <property type="match status" value="1"/>
</dbReference>
<dbReference type="Proteomes" id="UP000824176">
    <property type="component" value="Unassembled WGS sequence"/>
</dbReference>
<dbReference type="GO" id="GO:0030313">
    <property type="term" value="C:cell envelope"/>
    <property type="evidence" value="ECO:0007669"/>
    <property type="project" value="UniProtKB-SubCell"/>
</dbReference>
<evidence type="ECO:0000259" key="2">
    <source>
        <dbReference type="Pfam" id="PF09028"/>
    </source>
</evidence>
<comment type="caution">
    <text evidence="3">The sequence shown here is derived from an EMBL/GenBank/DDBJ whole genome shotgun (WGS) entry which is preliminary data.</text>
</comment>
<accession>A0A9D2GSP0</accession>
<evidence type="ECO:0000313" key="4">
    <source>
        <dbReference type="Proteomes" id="UP000824176"/>
    </source>
</evidence>
<dbReference type="InterPro" id="IPR015117">
    <property type="entry name" value="IdeS"/>
</dbReference>
<sequence length="628" mass="71446">MFYRKISFILFLIMIISGCAEEKRAVENNIQPAETNNMYYTITFYGNGGTGLMDSLKVKQGKSVLLPANKFVNEGRVFAGWSNDYKNSSILYNDLDVIDNISEDINLYAVWNTISESESEDNDKEQDIQIYKITLYGKDSSEYVSIEAAKGESIALPANKFVNEGKVFAGWSLSPESSYFTYDDMQQIENISNDLVLYAVWQQQDNDKKYYKITFDANNGTGKKYSAYFPEGVNEIDYTDFQNQGYYFLGWGFSSDDRQPVFQDGDYISAYNDTTYYAVWSKTAVKVSFSANGGTGSMKDMYVLPNSTFTIPVKINMHKYNSRLAGYSLAADDYVNYYIPGISVQAGTDDMVLYAVWHLVDTNLGGNYDKYAGSILWLNGVDVRQEDWKLVKTTNDLMTAEWHERSNWYDIYQGSYNMCWAAAVSNVLHWWFNINKDYIARYESEYKKYTGPSSTYKAKGGSDIFEYFKSNWKNEGNFPTVAYTWFLSGSSQAENGGFFKDVFGSQNLAETIKGFNRKIFNEKIVESFENSDAVLINENSSRGAHALTVWGAEFGSDGFINALYITNSADYTLLTADDTDGGLMRVEVVYKDGIYPALKYYEDVIEPVTALYILSSGKKQWQSFFNNQ</sequence>
<feature type="domain" description="Ig protease IdeS" evidence="2">
    <location>
        <begin position="416"/>
        <end position="451"/>
    </location>
</feature>
<dbReference type="Pfam" id="PF09479">
    <property type="entry name" value="Flg_new"/>
    <property type="match status" value="3"/>
</dbReference>
<dbReference type="InterPro" id="IPR038765">
    <property type="entry name" value="Papain-like_cys_pep_sf"/>
</dbReference>
<organism evidence="3 4">
    <name type="scientific">Candidatus Mucispirillum faecigallinarum</name>
    <dbReference type="NCBI Taxonomy" id="2838699"/>
    <lineage>
        <taxon>Bacteria</taxon>
        <taxon>Pseudomonadati</taxon>
        <taxon>Deferribacterota</taxon>
        <taxon>Deferribacteres</taxon>
        <taxon>Deferribacterales</taxon>
        <taxon>Mucispirillaceae</taxon>
        <taxon>Mucispirillum</taxon>
    </lineage>
</organism>
<dbReference type="InterPro" id="IPR013378">
    <property type="entry name" value="InlB-like_B-rpt"/>
</dbReference>
<dbReference type="AlphaFoldDB" id="A0A9D2GSP0"/>
<reference evidence="3" key="2">
    <citation type="submission" date="2021-04" db="EMBL/GenBank/DDBJ databases">
        <authorList>
            <person name="Gilroy R."/>
        </authorList>
    </citation>
    <scope>NUCLEOTIDE SEQUENCE</scope>
    <source>
        <strain evidence="3">ChiW4-1371</strain>
    </source>
</reference>
<dbReference type="EMBL" id="DXAQ01000078">
    <property type="protein sequence ID" value="HIZ89278.1"/>
    <property type="molecule type" value="Genomic_DNA"/>
</dbReference>
<proteinExistence type="predicted"/>
<dbReference type="GO" id="GO:0008233">
    <property type="term" value="F:peptidase activity"/>
    <property type="evidence" value="ECO:0007669"/>
    <property type="project" value="InterPro"/>
</dbReference>
<dbReference type="Pfam" id="PF09028">
    <property type="entry name" value="Mac-1"/>
    <property type="match status" value="2"/>
</dbReference>
<feature type="domain" description="Ig protease IdeS" evidence="2">
    <location>
        <begin position="494"/>
        <end position="590"/>
    </location>
</feature>
<dbReference type="SUPFAM" id="SSF54001">
    <property type="entry name" value="Cysteine proteinases"/>
    <property type="match status" value="1"/>
</dbReference>
<dbReference type="PROSITE" id="PS51257">
    <property type="entry name" value="PROKAR_LIPOPROTEIN"/>
    <property type="match status" value="1"/>
</dbReference>
<name>A0A9D2GSP0_9BACT</name>
<keyword evidence="3" id="KW-0378">Hydrolase</keyword>
<evidence type="ECO:0000256" key="1">
    <source>
        <dbReference type="ARBA" id="ARBA00004196"/>
    </source>
</evidence>
<protein>
    <submittedName>
        <fullName evidence="3">IdeS/Mac family cysteine endopeptidase</fullName>
        <ecNumber evidence="3">3.4.22.-</ecNumber>
    </submittedName>
</protein>
<evidence type="ECO:0000313" key="3">
    <source>
        <dbReference type="EMBL" id="HIZ89278.1"/>
    </source>
</evidence>